<dbReference type="InterPro" id="IPR042099">
    <property type="entry name" value="ANL_N_sf"/>
</dbReference>
<dbReference type="SUPFAM" id="SSF56801">
    <property type="entry name" value="Acetyl-CoA synthetase-like"/>
    <property type="match status" value="1"/>
</dbReference>
<accession>A0A229SN57</accession>
<dbReference type="PANTHER" id="PTHR43767:SF1">
    <property type="entry name" value="NONRIBOSOMAL PEPTIDE SYNTHASE PES1 (EUROFUNG)-RELATED"/>
    <property type="match status" value="1"/>
</dbReference>
<feature type="domain" description="AMP-binding enzyme C-terminal" evidence="2">
    <location>
        <begin position="454"/>
        <end position="527"/>
    </location>
</feature>
<dbReference type="InterPro" id="IPR020845">
    <property type="entry name" value="AMP-binding_CS"/>
</dbReference>
<dbReference type="AlphaFoldDB" id="A0A229SN57"/>
<evidence type="ECO:0000259" key="2">
    <source>
        <dbReference type="Pfam" id="PF13193"/>
    </source>
</evidence>
<proteinExistence type="predicted"/>
<comment type="caution">
    <text evidence="3">The sequence shown here is derived from an EMBL/GenBank/DDBJ whole genome shotgun (WGS) entry which is preliminary data.</text>
</comment>
<dbReference type="Pfam" id="PF13193">
    <property type="entry name" value="AMP-binding_C"/>
    <property type="match status" value="1"/>
</dbReference>
<dbReference type="PROSITE" id="PS00455">
    <property type="entry name" value="AMP_BINDING"/>
    <property type="match status" value="1"/>
</dbReference>
<evidence type="ECO:0000313" key="4">
    <source>
        <dbReference type="Proteomes" id="UP000215199"/>
    </source>
</evidence>
<dbReference type="InterPro" id="IPR050237">
    <property type="entry name" value="ATP-dep_AMP-bd_enzyme"/>
</dbReference>
<dbReference type="Proteomes" id="UP000215199">
    <property type="component" value="Unassembled WGS sequence"/>
</dbReference>
<dbReference type="OrthoDB" id="3443462at2"/>
<reference evidence="4" key="1">
    <citation type="submission" date="2017-07" db="EMBL/GenBank/DDBJ databases">
        <title>Comparative genome mining reveals phylogenetic distribution patterns of secondary metabolites in Amycolatopsis.</title>
        <authorList>
            <person name="Adamek M."/>
            <person name="Alanjary M."/>
            <person name="Sales-Ortells H."/>
            <person name="Goodfellow M."/>
            <person name="Bull A.T."/>
            <person name="Kalinowski J."/>
            <person name="Ziemert N."/>
        </authorList>
    </citation>
    <scope>NUCLEOTIDE SEQUENCE [LARGE SCALE GENOMIC DNA]</scope>
    <source>
        <strain evidence="4">H5</strain>
    </source>
</reference>
<sequence>MTRFTLSTVFDTVARAVPGQEVMVWRDRRLCYRDMNARIDGVAHFLVRQGLGCHVERGELAGHESGQDHVALYLRNGNEYLECMIGAYRARAVPFNVNYRYVDEELRYLLADAGARALVYHAEFAPHVAAIRDELPGLELLVQVADDSGNLLLPGAVGYESVVTTPPPPRMPVPDGDDLFLIYTGGTTGMPKGVLWRQHDVYLAAMGGTPFGTKTPFAGYPEIATAARQAAGGIRFLMTAPFIHGAAQWSSFHILNSGGTIVLPDGVRQLDWADVLHTIERERVVSVPVVGDAMARPLAEEIEIGRYDLSGLVAVSNGGAPLTPAVRARLAAALPKVVLLDAVGSSETGIQMSRVGGADTTVFTPDENTTVLDDSRRRELRAGEGEGWLAGRGRVPLGYLGDPDRTAETFPVLAGCRYSVPGDRAIRLEDGSIRLLGRAATTINSGGEKIFAEEVERALAAHPAVRDVLVVGRASARWGSEVVAIVVLAGTVTDRELLAECRRHVAGYKAPKAILRRPEIVRSPSGKADYRWARQEASAAAG</sequence>
<feature type="domain" description="AMP-dependent synthetase/ligase" evidence="1">
    <location>
        <begin position="10"/>
        <end position="393"/>
    </location>
</feature>
<gene>
    <name evidence="3" type="ORF">CF165_42255</name>
</gene>
<dbReference type="InterPro" id="IPR045851">
    <property type="entry name" value="AMP-bd_C_sf"/>
</dbReference>
<dbReference type="RefSeq" id="WP_093953211.1">
    <property type="nucleotide sequence ID" value="NZ_NMUL01000060.1"/>
</dbReference>
<dbReference type="InterPro" id="IPR000873">
    <property type="entry name" value="AMP-dep_synth/lig_dom"/>
</dbReference>
<dbReference type="PANTHER" id="PTHR43767">
    <property type="entry name" value="LONG-CHAIN-FATTY-ACID--COA LIGASE"/>
    <property type="match status" value="1"/>
</dbReference>
<organism evidence="3 4">
    <name type="scientific">Amycolatopsis vastitatis</name>
    <dbReference type="NCBI Taxonomy" id="1905142"/>
    <lineage>
        <taxon>Bacteria</taxon>
        <taxon>Bacillati</taxon>
        <taxon>Actinomycetota</taxon>
        <taxon>Actinomycetes</taxon>
        <taxon>Pseudonocardiales</taxon>
        <taxon>Pseudonocardiaceae</taxon>
        <taxon>Amycolatopsis</taxon>
    </lineage>
</organism>
<dbReference type="EMBL" id="NMUL01000060">
    <property type="protein sequence ID" value="OXM60455.1"/>
    <property type="molecule type" value="Genomic_DNA"/>
</dbReference>
<name>A0A229SN57_9PSEU</name>
<dbReference type="Gene3D" id="3.30.300.30">
    <property type="match status" value="1"/>
</dbReference>
<dbReference type="Pfam" id="PF00501">
    <property type="entry name" value="AMP-binding"/>
    <property type="match status" value="1"/>
</dbReference>
<evidence type="ECO:0000313" key="3">
    <source>
        <dbReference type="EMBL" id="OXM60455.1"/>
    </source>
</evidence>
<dbReference type="InterPro" id="IPR025110">
    <property type="entry name" value="AMP-bd_C"/>
</dbReference>
<dbReference type="GO" id="GO:0016878">
    <property type="term" value="F:acid-thiol ligase activity"/>
    <property type="evidence" value="ECO:0007669"/>
    <property type="project" value="UniProtKB-ARBA"/>
</dbReference>
<dbReference type="NCBIfam" id="NF005863">
    <property type="entry name" value="PRK07798.1"/>
    <property type="match status" value="1"/>
</dbReference>
<protein>
    <submittedName>
        <fullName evidence="3">Acyl-CoA synthetase</fullName>
    </submittedName>
</protein>
<keyword evidence="4" id="KW-1185">Reference proteome</keyword>
<dbReference type="Gene3D" id="3.40.50.12780">
    <property type="entry name" value="N-terminal domain of ligase-like"/>
    <property type="match status" value="1"/>
</dbReference>
<evidence type="ECO:0000259" key="1">
    <source>
        <dbReference type="Pfam" id="PF00501"/>
    </source>
</evidence>